<name>A0A7J9GTX4_9ROSI</name>
<evidence type="ECO:0000313" key="3">
    <source>
        <dbReference type="Proteomes" id="UP000593560"/>
    </source>
</evidence>
<gene>
    <name evidence="2" type="ORF">Gohar_005782</name>
    <name evidence="1" type="ORF">Gohar_011405</name>
</gene>
<reference evidence="1" key="2">
    <citation type="submission" date="2020-04" db="EMBL/GenBank/DDBJ databases">
        <authorList>
            <person name="Grover C.E."/>
            <person name="Arick M.A. II"/>
            <person name="Thrash A."/>
            <person name="Conover J.L."/>
            <person name="Sanders W.S."/>
            <person name="Peterson D.G."/>
            <person name="Scheffler J.A."/>
            <person name="Scheffler B.E."/>
            <person name="Wendel J.F."/>
        </authorList>
    </citation>
    <scope>NUCLEOTIDE SEQUENCE</scope>
    <source>
        <strain evidence="1">0</strain>
        <tissue evidence="1">Leaf</tissue>
    </source>
</reference>
<evidence type="ECO:0000313" key="1">
    <source>
        <dbReference type="EMBL" id="MBA0801012.1"/>
    </source>
</evidence>
<dbReference type="EMBL" id="JABFAD010000006">
    <property type="protein sequence ID" value="MBA0801012.1"/>
    <property type="molecule type" value="Genomic_DNA"/>
</dbReference>
<protein>
    <submittedName>
        <fullName evidence="1">Uncharacterized protein</fullName>
    </submittedName>
</protein>
<comment type="caution">
    <text evidence="1">The sequence shown here is derived from an EMBL/GenBank/DDBJ whole genome shotgun (WGS) entry which is preliminary data.</text>
</comment>
<evidence type="ECO:0000313" key="2">
    <source>
        <dbReference type="EMBL" id="MBA0806326.1"/>
    </source>
</evidence>
<sequence>MKKLLCWVPSSLCLKVQCT</sequence>
<dbReference type="AlphaFoldDB" id="A0A7J9GTX4"/>
<organism evidence="1 3">
    <name type="scientific">Gossypium harknessii</name>
    <dbReference type="NCBI Taxonomy" id="34285"/>
    <lineage>
        <taxon>Eukaryota</taxon>
        <taxon>Viridiplantae</taxon>
        <taxon>Streptophyta</taxon>
        <taxon>Embryophyta</taxon>
        <taxon>Tracheophyta</taxon>
        <taxon>Spermatophyta</taxon>
        <taxon>Magnoliopsida</taxon>
        <taxon>eudicotyledons</taxon>
        <taxon>Gunneridae</taxon>
        <taxon>Pentapetalae</taxon>
        <taxon>rosids</taxon>
        <taxon>malvids</taxon>
        <taxon>Malvales</taxon>
        <taxon>Malvaceae</taxon>
        <taxon>Malvoideae</taxon>
        <taxon>Gossypium</taxon>
    </lineage>
</organism>
<reference evidence="1 3" key="1">
    <citation type="journal article" date="2019" name="Genome Biol. Evol.">
        <title>Insights into the evolution of the New World diploid cottons (Gossypium, subgenus Houzingenia) based on genome sequencing.</title>
        <authorList>
            <person name="Grover C.E."/>
            <person name="Arick M.A. 2nd"/>
            <person name="Thrash A."/>
            <person name="Conover J.L."/>
            <person name="Sanders W.S."/>
            <person name="Peterson D.G."/>
            <person name="Frelichowski J.E."/>
            <person name="Scheffler J.A."/>
            <person name="Scheffler B.E."/>
            <person name="Wendel J.F."/>
        </authorList>
    </citation>
    <scope>NUCLEOTIDE SEQUENCE [LARGE SCALE GENOMIC DNA]</scope>
    <source>
        <strain evidence="1">0</strain>
        <tissue evidence="1">Leaf</tissue>
    </source>
</reference>
<feature type="non-terminal residue" evidence="1">
    <location>
        <position position="19"/>
    </location>
</feature>
<dbReference type="Proteomes" id="UP000593560">
    <property type="component" value="Unassembled WGS sequence"/>
</dbReference>
<accession>A0A7J9GTX4</accession>
<proteinExistence type="predicted"/>
<dbReference type="EMBL" id="JABFAD010000008">
    <property type="protein sequence ID" value="MBA0806326.1"/>
    <property type="molecule type" value="Genomic_DNA"/>
</dbReference>
<keyword evidence="3" id="KW-1185">Reference proteome</keyword>